<dbReference type="Gene3D" id="3.90.25.10">
    <property type="entry name" value="UDP-galactose 4-epimerase, domain 1"/>
    <property type="match status" value="1"/>
</dbReference>
<reference evidence="3" key="1">
    <citation type="submission" date="2017-03" db="EMBL/GenBank/DDBJ databases">
        <authorList>
            <person name="Herbold C."/>
        </authorList>
    </citation>
    <scope>NUCLEOTIDE SEQUENCE [LARGE SCALE GENOMIC DNA]</scope>
</reference>
<dbReference type="EC" id="5.1.3.2" evidence="2"/>
<dbReference type="AlphaFoldDB" id="A0A2H1FHW3"/>
<dbReference type="Proteomes" id="UP000230607">
    <property type="component" value="Chromosome 1"/>
</dbReference>
<dbReference type="Gene3D" id="3.40.50.720">
    <property type="entry name" value="NAD(P)-binding Rossmann-like Domain"/>
    <property type="match status" value="1"/>
</dbReference>
<dbReference type="Pfam" id="PF01370">
    <property type="entry name" value="Epimerase"/>
    <property type="match status" value="1"/>
</dbReference>
<proteinExistence type="predicted"/>
<dbReference type="InterPro" id="IPR050177">
    <property type="entry name" value="Lipid_A_modif_metabolic_enz"/>
</dbReference>
<evidence type="ECO:0000259" key="1">
    <source>
        <dbReference type="Pfam" id="PF01370"/>
    </source>
</evidence>
<dbReference type="GO" id="GO:0003978">
    <property type="term" value="F:UDP-glucose 4-epimerase activity"/>
    <property type="evidence" value="ECO:0007669"/>
    <property type="project" value="UniProtKB-EC"/>
</dbReference>
<gene>
    <name evidence="2" type="ORF">NCS_30122</name>
</gene>
<accession>A0A2H1FHW3</accession>
<dbReference type="RefSeq" id="WP_157928080.1">
    <property type="nucleotide sequence ID" value="NZ_LT841358.1"/>
</dbReference>
<dbReference type="PANTHER" id="PTHR43245:SF13">
    <property type="entry name" value="UDP-D-APIOSE_UDP-D-XYLOSE SYNTHASE 2"/>
    <property type="match status" value="1"/>
</dbReference>
<dbReference type="SUPFAM" id="SSF51735">
    <property type="entry name" value="NAD(P)-binding Rossmann-fold domains"/>
    <property type="match status" value="1"/>
</dbReference>
<dbReference type="PANTHER" id="PTHR43245">
    <property type="entry name" value="BIFUNCTIONAL POLYMYXIN RESISTANCE PROTEIN ARNA"/>
    <property type="match status" value="1"/>
</dbReference>
<evidence type="ECO:0000313" key="2">
    <source>
        <dbReference type="EMBL" id="SMH72282.1"/>
    </source>
</evidence>
<dbReference type="InterPro" id="IPR036291">
    <property type="entry name" value="NAD(P)-bd_dom_sf"/>
</dbReference>
<dbReference type="EMBL" id="LT841358">
    <property type="protein sequence ID" value="SMH72282.1"/>
    <property type="molecule type" value="Genomic_DNA"/>
</dbReference>
<keyword evidence="3" id="KW-1185">Reference proteome</keyword>
<name>A0A2H1FHW3_9ARCH</name>
<feature type="domain" description="NAD-dependent epimerase/dehydratase" evidence="1">
    <location>
        <begin position="4"/>
        <end position="234"/>
    </location>
</feature>
<sequence length="301" mass="33613">MKFIITGGAGFIGSHLAEFLSSKGHSVQIIDNLSSGKLANLSKVLDQIDFLKFDILNYDKLREAVKDIDGIFHHAALTSVQDSFLRPEEYERVNVQGTENILRAAKEFEIKVVFASSASVYGNPEKIPIKEDAERRPLNPYGLSKLKAENLCAQYYELGVSVIGLRYFNVYGPRQTKDYAGVITKFIDNALDKKPLLINGNGFQVRDFVSVNDVAAANFLAMKSNVTCGFINIGSGIATSIKELAEMIMQLSGMQSEPIYEEFKEGDIRFSQANVDLAKELLDWKPKTILKDWLKENVKNL</sequence>
<dbReference type="InterPro" id="IPR001509">
    <property type="entry name" value="Epimerase_deHydtase"/>
</dbReference>
<dbReference type="OrthoDB" id="4907at2157"/>
<keyword evidence="2" id="KW-0413">Isomerase</keyword>
<organism evidence="2 3">
    <name type="scientific">Candidatus Nitrosotalea okcheonensis</name>
    <dbReference type="NCBI Taxonomy" id="1903276"/>
    <lineage>
        <taxon>Archaea</taxon>
        <taxon>Nitrososphaerota</taxon>
        <taxon>Nitrososphaeria</taxon>
        <taxon>Nitrosotaleales</taxon>
        <taxon>Nitrosotaleaceae</taxon>
        <taxon>Nitrosotalea</taxon>
    </lineage>
</organism>
<evidence type="ECO:0000313" key="3">
    <source>
        <dbReference type="Proteomes" id="UP000230607"/>
    </source>
</evidence>
<protein>
    <submittedName>
        <fullName evidence="2">Putative UDP-glucose 4-epimerase</fullName>
        <ecNumber evidence="2">5.1.3.2</ecNumber>
    </submittedName>
</protein>